<reference evidence="3 4" key="1">
    <citation type="journal article" date="2020" name="ISME J.">
        <title>Uncovering the hidden diversity of litter-decomposition mechanisms in mushroom-forming fungi.</title>
        <authorList>
            <person name="Floudas D."/>
            <person name="Bentzer J."/>
            <person name="Ahren D."/>
            <person name="Johansson T."/>
            <person name="Persson P."/>
            <person name="Tunlid A."/>
        </authorList>
    </citation>
    <scope>NUCLEOTIDE SEQUENCE [LARGE SCALE GENOMIC DNA]</scope>
    <source>
        <strain evidence="3 4">CBS 101986</strain>
    </source>
</reference>
<feature type="transmembrane region" description="Helical" evidence="2">
    <location>
        <begin position="42"/>
        <end position="64"/>
    </location>
</feature>
<dbReference type="OrthoDB" id="3049306at2759"/>
<evidence type="ECO:0000313" key="3">
    <source>
        <dbReference type="EMBL" id="KAF5309227.1"/>
    </source>
</evidence>
<organism evidence="3 4">
    <name type="scientific">Psilocybe cf. subviscida</name>
    <dbReference type="NCBI Taxonomy" id="2480587"/>
    <lineage>
        <taxon>Eukaryota</taxon>
        <taxon>Fungi</taxon>
        <taxon>Dikarya</taxon>
        <taxon>Basidiomycota</taxon>
        <taxon>Agaricomycotina</taxon>
        <taxon>Agaricomycetes</taxon>
        <taxon>Agaricomycetidae</taxon>
        <taxon>Agaricales</taxon>
        <taxon>Agaricineae</taxon>
        <taxon>Strophariaceae</taxon>
        <taxon>Psilocybe</taxon>
    </lineage>
</organism>
<protein>
    <submittedName>
        <fullName evidence="3">Uncharacterized protein</fullName>
    </submittedName>
</protein>
<keyword evidence="2" id="KW-0812">Transmembrane</keyword>
<keyword evidence="2" id="KW-0472">Membrane</keyword>
<dbReference type="Proteomes" id="UP000567179">
    <property type="component" value="Unassembled WGS sequence"/>
</dbReference>
<name>A0A8H5AQI1_9AGAR</name>
<accession>A0A8H5AQI1</accession>
<proteinExistence type="predicted"/>
<gene>
    <name evidence="3" type="ORF">D9619_012738</name>
</gene>
<comment type="caution">
    <text evidence="3">The sequence shown here is derived from an EMBL/GenBank/DDBJ whole genome shotgun (WGS) entry which is preliminary data.</text>
</comment>
<feature type="transmembrane region" description="Helical" evidence="2">
    <location>
        <begin position="100"/>
        <end position="120"/>
    </location>
</feature>
<feature type="compositionally biased region" description="Acidic residues" evidence="1">
    <location>
        <begin position="193"/>
        <end position="218"/>
    </location>
</feature>
<dbReference type="EMBL" id="JAACJJ010000060">
    <property type="protein sequence ID" value="KAF5309227.1"/>
    <property type="molecule type" value="Genomic_DNA"/>
</dbReference>
<dbReference type="AlphaFoldDB" id="A0A8H5AQI1"/>
<keyword evidence="4" id="KW-1185">Reference proteome</keyword>
<evidence type="ECO:0000256" key="2">
    <source>
        <dbReference type="SAM" id="Phobius"/>
    </source>
</evidence>
<keyword evidence="2" id="KW-1133">Transmembrane helix</keyword>
<feature type="region of interest" description="Disordered" evidence="1">
    <location>
        <begin position="166"/>
        <end position="229"/>
    </location>
</feature>
<sequence length="229" mass="25769">MKFKETLHFSQKKYREEQRSKSHVEIAQAIYRKRSKRLTSKVSTGVSVAAAVVTGGHSLIASAISGRNISVESQKLEILEEEWANRGQRPLPESTTRDKIIPVTIAFGASLFTVGLDVALAGASPDQFFQLTPDPQLNEFLIGNVYYKGVEKGLSTAGNMVIKKTGSRAPQSAYDADRSGSSYSNRDKNRYSEDEDEDEDEDEYEDEDEKYSEEESDDSYNKQSRRRYV</sequence>
<evidence type="ECO:0000313" key="4">
    <source>
        <dbReference type="Proteomes" id="UP000567179"/>
    </source>
</evidence>
<evidence type="ECO:0000256" key="1">
    <source>
        <dbReference type="SAM" id="MobiDB-lite"/>
    </source>
</evidence>